<dbReference type="GO" id="GO:0016887">
    <property type="term" value="F:ATP hydrolysis activity"/>
    <property type="evidence" value="ECO:0007669"/>
    <property type="project" value="InterPro"/>
</dbReference>
<sequence length="2290" mass="255430">MTIIPQSLARAGRLTALFWGVLNGDRPILTSADAQLFIEAVESQQPPAPSVEKIISSKHGVEGIYLCVRVNLSPSFIKAHSLKLLNYLSDPGIKALADGQFLQQLLLSVVTPRMFWDALVVLVRKQELPEEGLATFAWLSLSLLSLTGTQEAGVFEDIQAISLTDAFTKATTPETRMLGYKIQGVLRLRFASATGDAAYGPGGRHDNDFADFRKISIYPTADEFLSPDRPFYRHAKEVQEHDMATRAGVHIDNQFRLFREDMLGELRNDLQVAIGRKKGKGNAILLRELSPVGLYLGDEKHFKSCAIAVRCGRGLEVLARMNTKERTKYLDDNKHFLKHQAFGALCRGEEIVGFAFIDRDTSRLMQTPPEVLLRFVDEQAFMKGLMALKSPVNLQFVVVGTPVFAYEPVLRCLKDISDLPLQDRLLDPRSSDTFQAVFEIQSLIQRLLLKGAGGELDFVSQGGKATQVELDPSQLESLVNALSTSVSAIQGPPGTGKSFIGALISKCLYAHTDLKILVISYTNHALDQFLEDLNEIGIPAGRMVRLGSKYSDKTKPMLLSEQRSEYRRTFQSRAIMDNLKHELTQCAGDLQCAFAEFVGLHISPRILRDYLEFDEDDRRFFDAFQVPTDERDWKRVGKKGRQVTEDYLYQQWKGGDDPGIFKQQAYRPFKDIWDMDSIARQNHINKWTQAIIRERANLLQRLAGGFNANQECLNDLYNENKADVIRQKRIIGCTTTGAAMFIKLIRSFNPDVVLVEEAGEILESHVLTALAPSVKQLILIGDHKQLRPKVNNYSLTVEKGDGFDLNRSLFERLILQGQPHTTLQKQHRAHPDISVLYRELTYPDLLDSPKTLRHPPIRGLQDRVNFVNHNHLEVTLDRVVDRRDPDTKMSKKNVFEAEMVLKCVKYLSQQGYGTKDMVVLTPYLGQLHLLRDKLSEEIDPWLSDIDAFDLIRAGLMTQAAAKVDKGKLRLSTIDNYQGEESDIVIVSLTRSNQAGDIGFMSAPERLNVLLSRARNCIIMIGNMDTFMSSKKGKDAWVPLFESLKKKGHLYDGLPVKCEKHPEKKFLLGRPIDFETCCPDGGCAEPCGVMLKCGVHKCALRCHRITDHSMIDCLQPIEKTCTRQHRRKVPCSKQKDGCKKCVQEDKETERRIKRDLALEAERKAREAAYARELQEMKDEIDHQRRIIKYQQDDEEQKKTLAQHRADLEGLQQTAARTQKMRQQKGAAKQLETAAAEQSVASSVSDANGTTKQDQGSGLELPSTAKEEWAHLKQFEGASSKPLDELMGMIGLEEVKSEFLSIKSRVDTAIRQDISLERERFSCSLLGNPGTGKTTVARVYGRFLTSVGVIPGACFEESTGASLANMGVSGCKSLVEKILDDGGGVLFIDEAYQLTSGNNPGGGAVLDYLLAEVENLTGKIVFVLAGYNKQMESFFAHNPGLPSRFPLQMKFADYTDDELLRIFELNVNKKYRAKMKCEDGLRGLYCRIVSRRIGRGRGREGFGNARAVENTLAIISRRQSDRLRKDRRSGAKPDDLLLTKVDLIGPEPSEALTKSDAWRELQRMLGLKAVKEAVKSLVDSVRQNYERELLEQPPIEYSLNKVFLGSPGTGKTTVAKLYGAILTDLGLLSKGEVVPKNPADFVGSVLGQSEQQTKGILAACEGKVLVIDEAYGLYGGGGSQGAPSDPYKTAVIDTIVAEVQSVPGDDRCVLLLGYKDQMETMFQNVNPGLSRRFPISSAFEFEDFDQDDLRKILDLKLKAQGYEATDQAKRVTMEMLGRARARPNFGNAGEVDILLDKAKGRHQARYSRREAKLPSTLEAIDFDEDFDRAERSETNIRKLFEGTVGCEATVALVEGYQETVKTLKALDMDPKESIPFNFLFRGPPGTGKTTTAKKMGKVFYDMGFLATAEVEECSATDLIGQYVGQTGPKVQQLLDKALGRVLFIDEAYRLADGGFAKEAMDELVDSTTKAKYFKKLVIILAGYENDINRLMSMNPGLTSRFPETIEFRSLSPGECTMLLTDRLKGQQKRLKAKKVALDLSALEQPGQLFQGKLFHLFQDLSAQDNWASARDVHTLAQAIFNKAIKAPGAVASGYVTVDEASVVAELQRMLTERVSRGMSARASSNSPSTVSPPLMDMLCGTPPKVSTTTKSASSEVKEEPPNEQRQTLPDYEAADEGHGPDRATSAVRDAGVSDAVWEQLQRDKRAEEEREEEYRRLQEASRRAREEDRAKIVEKLLQEEARRKREAEIRQKLKMMGACPVGFSWIKESGGGYRCAGGSHYISDAALGTMGV</sequence>
<dbReference type="Gene3D" id="3.40.50.300">
    <property type="entry name" value="P-loop containing nucleotide triphosphate hydrolases"/>
    <property type="match status" value="5"/>
</dbReference>
<dbReference type="EMBL" id="JANBVO010000002">
    <property type="protein sequence ID" value="KAJ9156715.1"/>
    <property type="molecule type" value="Genomic_DNA"/>
</dbReference>
<dbReference type="PANTHER" id="PTHR43392">
    <property type="entry name" value="AAA-TYPE ATPASE FAMILY PROTEIN / ANKYRIN REPEAT FAMILY PROTEIN"/>
    <property type="match status" value="1"/>
</dbReference>
<feature type="domain" description="AAA+ ATPase" evidence="7">
    <location>
        <begin position="483"/>
        <end position="820"/>
    </location>
</feature>
<accession>A0AA38VZZ3</accession>
<dbReference type="FunFam" id="3.40.50.300:FF:000216">
    <property type="entry name" value="Type VII secretion ATPase EccA"/>
    <property type="match status" value="3"/>
</dbReference>
<evidence type="ECO:0000313" key="9">
    <source>
        <dbReference type="Proteomes" id="UP001174694"/>
    </source>
</evidence>
<feature type="domain" description="AAA+ ATPase" evidence="7">
    <location>
        <begin position="1317"/>
        <end position="1451"/>
    </location>
</feature>
<dbReference type="PANTHER" id="PTHR43392:SF2">
    <property type="entry name" value="AAA-TYPE ATPASE FAMILY PROTEIN _ ANKYRIN REPEAT FAMILY PROTEIN"/>
    <property type="match status" value="1"/>
</dbReference>
<protein>
    <submittedName>
        <fullName evidence="8">Stage V sporulation protein K</fullName>
    </submittedName>
</protein>
<keyword evidence="3" id="KW-0347">Helicase</keyword>
<gene>
    <name evidence="8" type="ORF">NKR23_g1099</name>
</gene>
<dbReference type="InterPro" id="IPR041677">
    <property type="entry name" value="DNA2/NAM7_AAA_11"/>
</dbReference>
<evidence type="ECO:0000256" key="2">
    <source>
        <dbReference type="ARBA" id="ARBA00022741"/>
    </source>
</evidence>
<dbReference type="Pfam" id="PF17866">
    <property type="entry name" value="AAA_lid_6"/>
    <property type="match status" value="2"/>
</dbReference>
<proteinExistence type="inferred from homology"/>
<feature type="region of interest" description="Disordered" evidence="6">
    <location>
        <begin position="1214"/>
        <end position="1258"/>
    </location>
</feature>
<feature type="compositionally biased region" description="Polar residues" evidence="6">
    <location>
        <begin position="2119"/>
        <end position="2129"/>
    </location>
</feature>
<feature type="compositionally biased region" description="Polar residues" evidence="6">
    <location>
        <begin position="2142"/>
        <end position="2152"/>
    </location>
</feature>
<dbReference type="InterPro" id="IPR003593">
    <property type="entry name" value="AAA+_ATPase"/>
</dbReference>
<dbReference type="FunFam" id="1.10.8.60:FF:000160">
    <property type="entry name" value="WGS project CABT00000000 data, contig 2.55"/>
    <property type="match status" value="1"/>
</dbReference>
<dbReference type="Gene3D" id="1.10.8.60">
    <property type="match status" value="2"/>
</dbReference>
<dbReference type="Pfam" id="PF13086">
    <property type="entry name" value="AAA_11"/>
    <property type="match status" value="1"/>
</dbReference>
<keyword evidence="5" id="KW-0175">Coiled coil</keyword>
<dbReference type="FunFam" id="1.10.8.60:FF:000159">
    <property type="entry name" value="p-loop containing nucleoside triphosphate hydrolase protein"/>
    <property type="match status" value="1"/>
</dbReference>
<feature type="domain" description="AAA+ ATPase" evidence="7">
    <location>
        <begin position="1872"/>
        <end position="2009"/>
    </location>
</feature>
<keyword evidence="3" id="KW-0378">Hydrolase</keyword>
<dbReference type="Pfam" id="PF13087">
    <property type="entry name" value="AAA_12"/>
    <property type="match status" value="1"/>
</dbReference>
<name>A0AA38VZZ3_9PEZI</name>
<evidence type="ECO:0000256" key="1">
    <source>
        <dbReference type="ARBA" id="ARBA00010378"/>
    </source>
</evidence>
<dbReference type="FunFam" id="3.40.50.300:FF:001660">
    <property type="entry name" value="NF-X1 finger and helicase protein, putative"/>
    <property type="match status" value="1"/>
</dbReference>
<keyword evidence="4" id="KW-0067">ATP-binding</keyword>
<comment type="similarity">
    <text evidence="1">Belongs to the CbxX/CfxQ family.</text>
</comment>
<evidence type="ECO:0000259" key="7">
    <source>
        <dbReference type="SMART" id="SM00382"/>
    </source>
</evidence>
<keyword evidence="2" id="KW-0547">Nucleotide-binding</keyword>
<dbReference type="InterPro" id="IPR003959">
    <property type="entry name" value="ATPase_AAA_core"/>
</dbReference>
<dbReference type="InterPro" id="IPR041679">
    <property type="entry name" value="DNA2/NAM7-like_C"/>
</dbReference>
<evidence type="ECO:0000256" key="6">
    <source>
        <dbReference type="SAM" id="MobiDB-lite"/>
    </source>
</evidence>
<dbReference type="GO" id="GO:0004386">
    <property type="term" value="F:helicase activity"/>
    <property type="evidence" value="ECO:0007669"/>
    <property type="project" value="InterPro"/>
</dbReference>
<organism evidence="8 9">
    <name type="scientific">Pleurostoma richardsiae</name>
    <dbReference type="NCBI Taxonomy" id="41990"/>
    <lineage>
        <taxon>Eukaryota</taxon>
        <taxon>Fungi</taxon>
        <taxon>Dikarya</taxon>
        <taxon>Ascomycota</taxon>
        <taxon>Pezizomycotina</taxon>
        <taxon>Sordariomycetes</taxon>
        <taxon>Sordariomycetidae</taxon>
        <taxon>Calosphaeriales</taxon>
        <taxon>Pleurostomataceae</taxon>
        <taxon>Pleurostoma</taxon>
    </lineage>
</organism>
<dbReference type="CDD" id="cd17936">
    <property type="entry name" value="EEXXEc_NFX1"/>
    <property type="match status" value="1"/>
</dbReference>
<dbReference type="InterPro" id="IPR041627">
    <property type="entry name" value="AAA_lid_6"/>
</dbReference>
<dbReference type="CDD" id="cd18808">
    <property type="entry name" value="SF1_C_Upf1"/>
    <property type="match status" value="1"/>
</dbReference>
<evidence type="ECO:0000256" key="3">
    <source>
        <dbReference type="ARBA" id="ARBA00022806"/>
    </source>
</evidence>
<dbReference type="GO" id="GO:0005524">
    <property type="term" value="F:ATP binding"/>
    <property type="evidence" value="ECO:0007669"/>
    <property type="project" value="UniProtKB-KW"/>
</dbReference>
<dbReference type="CDD" id="cd06008">
    <property type="entry name" value="NF-X1-zinc-finger"/>
    <property type="match status" value="1"/>
</dbReference>
<dbReference type="PRINTS" id="PR00819">
    <property type="entry name" value="CBXCFQXSUPER"/>
</dbReference>
<evidence type="ECO:0000313" key="8">
    <source>
        <dbReference type="EMBL" id="KAJ9156715.1"/>
    </source>
</evidence>
<dbReference type="InterPro" id="IPR000641">
    <property type="entry name" value="CbxX/CfxQ"/>
</dbReference>
<dbReference type="InterPro" id="IPR047187">
    <property type="entry name" value="SF1_C_Upf1"/>
</dbReference>
<dbReference type="InterPro" id="IPR027417">
    <property type="entry name" value="P-loop_NTPase"/>
</dbReference>
<dbReference type="SUPFAM" id="SSF52540">
    <property type="entry name" value="P-loop containing nucleoside triphosphate hydrolases"/>
    <property type="match status" value="4"/>
</dbReference>
<comment type="caution">
    <text evidence="8">The sequence shown here is derived from an EMBL/GenBank/DDBJ whole genome shotgun (WGS) entry which is preliminary data.</text>
</comment>
<dbReference type="CDD" id="cd00009">
    <property type="entry name" value="AAA"/>
    <property type="match status" value="1"/>
</dbReference>
<feature type="domain" description="AAA+ ATPase" evidence="7">
    <location>
        <begin position="1595"/>
        <end position="1743"/>
    </location>
</feature>
<dbReference type="Pfam" id="PF00004">
    <property type="entry name" value="AAA"/>
    <property type="match status" value="3"/>
</dbReference>
<feature type="coiled-coil region" evidence="5">
    <location>
        <begin position="2195"/>
        <end position="2248"/>
    </location>
</feature>
<dbReference type="InterPro" id="IPR050773">
    <property type="entry name" value="CbxX/CfxQ_RuBisCO_ESX"/>
</dbReference>
<dbReference type="SMART" id="SM00382">
    <property type="entry name" value="AAA"/>
    <property type="match status" value="4"/>
</dbReference>
<feature type="region of interest" description="Disordered" evidence="6">
    <location>
        <begin position="2112"/>
        <end position="2189"/>
    </location>
</feature>
<dbReference type="Proteomes" id="UP001174694">
    <property type="component" value="Unassembled WGS sequence"/>
</dbReference>
<evidence type="ECO:0000256" key="5">
    <source>
        <dbReference type="SAM" id="Coils"/>
    </source>
</evidence>
<keyword evidence="9" id="KW-1185">Reference proteome</keyword>
<feature type="compositionally biased region" description="Low complexity" evidence="6">
    <location>
        <begin position="1232"/>
        <end position="1245"/>
    </location>
</feature>
<reference evidence="8" key="1">
    <citation type="submission" date="2022-07" db="EMBL/GenBank/DDBJ databases">
        <title>Fungi with potential for degradation of polypropylene.</title>
        <authorList>
            <person name="Gostincar C."/>
        </authorList>
    </citation>
    <scope>NUCLEOTIDE SEQUENCE</scope>
    <source>
        <strain evidence="8">EXF-13308</strain>
    </source>
</reference>
<evidence type="ECO:0000256" key="4">
    <source>
        <dbReference type="ARBA" id="ARBA00022840"/>
    </source>
</evidence>